<dbReference type="Pfam" id="PF00076">
    <property type="entry name" value="RRM_1"/>
    <property type="match status" value="1"/>
</dbReference>
<dbReference type="Gene3D" id="3.30.70.330">
    <property type="match status" value="1"/>
</dbReference>
<sequence>MKSGSSSPSSASLAATASASASASSTASTASTGLSSQSEPASHSLIAFVKLLDSQAYSRISISGFYALWHMGTPEAKYAAFEEKVKRTVYLDNISPQVTETVVRTALSQFGTVKNVQFIRNYVESRNIPQSALVEMENLRQADVIVSELGQLPFMMSGMPRPVRARRAEVEMFDDRPAETGRGISCRWLEPNDPDFQVAQKLKRLTRKHAAEASFVLEQQLQEEENLAKQQNEALQANYKKYDMLDRVIADGTVKCLASHYNIRQADD</sequence>
<dbReference type="OMA" id="GRYNMKC"/>
<protein>
    <submittedName>
        <fullName evidence="3">PREDICTED: RNA-binding</fullName>
    </submittedName>
</protein>
<gene>
    <name evidence="3" type="ORF">ALMOND_2B007504</name>
</gene>
<dbReference type="SMART" id="SM00360">
    <property type="entry name" value="RRM"/>
    <property type="match status" value="1"/>
</dbReference>
<evidence type="ECO:0000256" key="1">
    <source>
        <dbReference type="PROSITE-ProRule" id="PRU00176"/>
    </source>
</evidence>
<evidence type="ECO:0000313" key="4">
    <source>
        <dbReference type="Proteomes" id="UP000327085"/>
    </source>
</evidence>
<dbReference type="InterPro" id="IPR012677">
    <property type="entry name" value="Nucleotide-bd_a/b_plait_sf"/>
</dbReference>
<organism evidence="3 4">
    <name type="scientific">Prunus dulcis</name>
    <name type="common">Almond</name>
    <name type="synonym">Amygdalus dulcis</name>
    <dbReference type="NCBI Taxonomy" id="3755"/>
    <lineage>
        <taxon>Eukaryota</taxon>
        <taxon>Viridiplantae</taxon>
        <taxon>Streptophyta</taxon>
        <taxon>Embryophyta</taxon>
        <taxon>Tracheophyta</taxon>
        <taxon>Spermatophyta</taxon>
        <taxon>Magnoliopsida</taxon>
        <taxon>eudicotyledons</taxon>
        <taxon>Gunneridae</taxon>
        <taxon>Pentapetalae</taxon>
        <taxon>rosids</taxon>
        <taxon>fabids</taxon>
        <taxon>Rosales</taxon>
        <taxon>Rosaceae</taxon>
        <taxon>Amygdaloideae</taxon>
        <taxon>Amygdaleae</taxon>
        <taxon>Prunus</taxon>
    </lineage>
</organism>
<dbReference type="FunCoup" id="A0A5E4EKU8">
    <property type="interactions" value="1011"/>
</dbReference>
<accession>A0A5E4EKU8</accession>
<evidence type="ECO:0000313" key="3">
    <source>
        <dbReference type="EMBL" id="VVA16016.1"/>
    </source>
</evidence>
<dbReference type="Gramene" id="VVA16016">
    <property type="protein sequence ID" value="VVA16016"/>
    <property type="gene ID" value="Prudul26B007504"/>
</dbReference>
<name>A0A5E4EKU8_PRUDU</name>
<dbReference type="Proteomes" id="UP000327085">
    <property type="component" value="Chromosome 1"/>
</dbReference>
<dbReference type="PANTHER" id="PTHR36309:SF1">
    <property type="entry name" value="RNA-BINDING (RRM_RBD_RNP MOTIFS) FAMILY PROTEIN"/>
    <property type="match status" value="1"/>
</dbReference>
<dbReference type="CDD" id="cd00590">
    <property type="entry name" value="RRM_SF"/>
    <property type="match status" value="1"/>
</dbReference>
<dbReference type="InterPro" id="IPR035979">
    <property type="entry name" value="RBD_domain_sf"/>
</dbReference>
<feature type="domain" description="RRM" evidence="2">
    <location>
        <begin position="87"/>
        <end position="170"/>
    </location>
</feature>
<dbReference type="AlphaFoldDB" id="A0A5E4EKU8"/>
<dbReference type="PANTHER" id="PTHR36309">
    <property type="entry name" value="RNA-BINDING (RRM/RBD/RNP MOTIFS) FAMILY PROTEIN"/>
    <property type="match status" value="1"/>
</dbReference>
<dbReference type="SUPFAM" id="SSF54928">
    <property type="entry name" value="RNA-binding domain, RBD"/>
    <property type="match status" value="1"/>
</dbReference>
<dbReference type="InterPro" id="IPR000504">
    <property type="entry name" value="RRM_dom"/>
</dbReference>
<evidence type="ECO:0000259" key="2">
    <source>
        <dbReference type="PROSITE" id="PS50102"/>
    </source>
</evidence>
<dbReference type="InterPro" id="IPR053316">
    <property type="entry name" value="Epigenetic_reg_gene_expr"/>
</dbReference>
<reference evidence="4" key="1">
    <citation type="journal article" date="2020" name="Plant J.">
        <title>Transposons played a major role in the diversification between the closely related almond and peach genomes: results from the almond genome sequence.</title>
        <authorList>
            <person name="Alioto T."/>
            <person name="Alexiou K.G."/>
            <person name="Bardil A."/>
            <person name="Barteri F."/>
            <person name="Castanera R."/>
            <person name="Cruz F."/>
            <person name="Dhingra A."/>
            <person name="Duval H."/>
            <person name="Fernandez I Marti A."/>
            <person name="Frias L."/>
            <person name="Galan B."/>
            <person name="Garcia J.L."/>
            <person name="Howad W."/>
            <person name="Gomez-Garrido J."/>
            <person name="Gut M."/>
            <person name="Julca I."/>
            <person name="Morata J."/>
            <person name="Puigdomenech P."/>
            <person name="Ribeca P."/>
            <person name="Rubio Cabetas M.J."/>
            <person name="Vlasova A."/>
            <person name="Wirthensohn M."/>
            <person name="Garcia-Mas J."/>
            <person name="Gabaldon T."/>
            <person name="Casacuberta J.M."/>
            <person name="Arus P."/>
        </authorList>
    </citation>
    <scope>NUCLEOTIDE SEQUENCE [LARGE SCALE GENOMIC DNA]</scope>
    <source>
        <strain evidence="4">cv. Texas</strain>
    </source>
</reference>
<dbReference type="GO" id="GO:0003723">
    <property type="term" value="F:RNA binding"/>
    <property type="evidence" value="ECO:0007669"/>
    <property type="project" value="UniProtKB-UniRule"/>
</dbReference>
<dbReference type="PROSITE" id="PS50102">
    <property type="entry name" value="RRM"/>
    <property type="match status" value="1"/>
</dbReference>
<dbReference type="InParanoid" id="A0A5E4EKU8"/>
<proteinExistence type="predicted"/>
<dbReference type="EMBL" id="CABIKO010000017">
    <property type="protein sequence ID" value="VVA16016.1"/>
    <property type="molecule type" value="Genomic_DNA"/>
</dbReference>
<keyword evidence="1" id="KW-0694">RNA-binding</keyword>